<feature type="transmembrane region" description="Helical" evidence="1">
    <location>
        <begin position="95"/>
        <end position="111"/>
    </location>
</feature>
<keyword evidence="1" id="KW-0472">Membrane</keyword>
<evidence type="ECO:0000313" key="3">
    <source>
        <dbReference type="Proteomes" id="UP001589646"/>
    </source>
</evidence>
<name>A0ABV5QH86_9ACTN</name>
<comment type="caution">
    <text evidence="2">The sequence shown here is derived from an EMBL/GenBank/DDBJ whole genome shotgun (WGS) entry which is preliminary data.</text>
</comment>
<evidence type="ECO:0000256" key="1">
    <source>
        <dbReference type="SAM" id="Phobius"/>
    </source>
</evidence>
<dbReference type="EMBL" id="JBHMCE010000025">
    <property type="protein sequence ID" value="MFB9534278.1"/>
    <property type="molecule type" value="Genomic_DNA"/>
</dbReference>
<keyword evidence="3" id="KW-1185">Reference proteome</keyword>
<keyword evidence="1" id="KW-1133">Transmembrane helix</keyword>
<organism evidence="2 3">
    <name type="scientific">Nonomuraea roseola</name>
    <dbReference type="NCBI Taxonomy" id="46179"/>
    <lineage>
        <taxon>Bacteria</taxon>
        <taxon>Bacillati</taxon>
        <taxon>Actinomycetota</taxon>
        <taxon>Actinomycetes</taxon>
        <taxon>Streptosporangiales</taxon>
        <taxon>Streptosporangiaceae</taxon>
        <taxon>Nonomuraea</taxon>
    </lineage>
</organism>
<feature type="transmembrane region" description="Helical" evidence="1">
    <location>
        <begin position="117"/>
        <end position="136"/>
    </location>
</feature>
<reference evidence="2 3" key="1">
    <citation type="submission" date="2024-09" db="EMBL/GenBank/DDBJ databases">
        <authorList>
            <person name="Sun Q."/>
            <person name="Mori K."/>
        </authorList>
    </citation>
    <scope>NUCLEOTIDE SEQUENCE [LARGE SCALE GENOMIC DNA]</scope>
    <source>
        <strain evidence="2 3">JCM 3323</strain>
    </source>
</reference>
<gene>
    <name evidence="2" type="ORF">ACFFRN_47455</name>
</gene>
<protein>
    <submittedName>
        <fullName evidence="2">Uncharacterized protein</fullName>
    </submittedName>
</protein>
<accession>A0ABV5QH86</accession>
<sequence length="145" mass="15512">METDESRPSPAEAAAALAAAQQARAAGYTPIPGWFFPVVGALVAVAFGLQALHELAVLPVVAVLVAGYVLTERVYNRRVARTGVEPRQLTLRQQLVLVTPLLALWIAGELLDSRGAWIWLVVCALAACWTAGYGLVHNRRARASA</sequence>
<proteinExistence type="predicted"/>
<dbReference type="Proteomes" id="UP001589646">
    <property type="component" value="Unassembled WGS sequence"/>
</dbReference>
<feature type="transmembrane region" description="Helical" evidence="1">
    <location>
        <begin position="55"/>
        <end position="75"/>
    </location>
</feature>
<dbReference type="RefSeq" id="WP_346117109.1">
    <property type="nucleotide sequence ID" value="NZ_BAAAXC010000005.1"/>
</dbReference>
<feature type="transmembrane region" description="Helical" evidence="1">
    <location>
        <begin position="31"/>
        <end position="49"/>
    </location>
</feature>
<keyword evidence="1" id="KW-0812">Transmembrane</keyword>
<evidence type="ECO:0000313" key="2">
    <source>
        <dbReference type="EMBL" id="MFB9534278.1"/>
    </source>
</evidence>